<dbReference type="SUPFAM" id="SSF56322">
    <property type="entry name" value="ADC synthase"/>
    <property type="match status" value="1"/>
</dbReference>
<dbReference type="Gene3D" id="3.30.470.10">
    <property type="match status" value="1"/>
</dbReference>
<dbReference type="InterPro" id="IPR036038">
    <property type="entry name" value="Aminotransferase-like"/>
</dbReference>
<keyword evidence="2" id="KW-0032">Aminotransferase</keyword>
<dbReference type="PANTHER" id="PTHR11236">
    <property type="entry name" value="AMINOBENZOATE/ANTHRANILATE SYNTHASE"/>
    <property type="match status" value="1"/>
</dbReference>
<proteinExistence type="predicted"/>
<name>A0AA97BA54_9CYAN</name>
<dbReference type="Pfam" id="PF00425">
    <property type="entry name" value="Chorismate_bind"/>
    <property type="match status" value="1"/>
</dbReference>
<dbReference type="InterPro" id="IPR005801">
    <property type="entry name" value="ADC_synthase"/>
</dbReference>
<dbReference type="EC" id="2.6.1.85" evidence="2"/>
<dbReference type="KEGG" id="tog:HNI00_12155"/>
<dbReference type="InterPro" id="IPR019999">
    <property type="entry name" value="Anth_synth_I-like"/>
</dbReference>
<keyword evidence="2" id="KW-0808">Transferase</keyword>
<dbReference type="SUPFAM" id="SSF56752">
    <property type="entry name" value="D-aminoacid aminotransferase-like PLP-dependent enzymes"/>
    <property type="match status" value="1"/>
</dbReference>
<dbReference type="InterPro" id="IPR001544">
    <property type="entry name" value="Aminotrans_IV"/>
</dbReference>
<dbReference type="RefSeq" id="WP_316786497.1">
    <property type="nucleotide sequence ID" value="NZ_CP053540.1"/>
</dbReference>
<dbReference type="GO" id="GO:0000162">
    <property type="term" value="P:L-tryptophan biosynthetic process"/>
    <property type="evidence" value="ECO:0007669"/>
    <property type="project" value="TreeGrafter"/>
</dbReference>
<dbReference type="InterPro" id="IPR043132">
    <property type="entry name" value="BCAT-like_C"/>
</dbReference>
<protein>
    <submittedName>
        <fullName evidence="2">Aminodeoxychorismate synthase component I</fullName>
        <ecNumber evidence="2">2.6.1.85</ecNumber>
    </submittedName>
</protein>
<dbReference type="GO" id="GO:0046820">
    <property type="term" value="F:4-amino-4-deoxychorismate synthase activity"/>
    <property type="evidence" value="ECO:0007669"/>
    <property type="project" value="UniProtKB-EC"/>
</dbReference>
<organism evidence="2">
    <name type="scientific">Thermoleptolyngbya oregonensis NK1-22</name>
    <dbReference type="NCBI Taxonomy" id="2547457"/>
    <lineage>
        <taxon>Bacteria</taxon>
        <taxon>Bacillati</taxon>
        <taxon>Cyanobacteriota</taxon>
        <taxon>Cyanophyceae</taxon>
        <taxon>Oculatellales</taxon>
        <taxon>Oculatellaceae</taxon>
        <taxon>Thermoleptolyngbya</taxon>
    </lineage>
</organism>
<dbReference type="Gene3D" id="3.20.10.10">
    <property type="entry name" value="D-amino Acid Aminotransferase, subunit A, domain 2"/>
    <property type="match status" value="1"/>
</dbReference>
<feature type="domain" description="Chorismate-utilising enzyme C-terminal" evidence="1">
    <location>
        <begin position="131"/>
        <end position="396"/>
    </location>
</feature>
<sequence>MSKLEDLEWQGMGEWGALVREAERDRWLGFQNPVATYEVYDPADVLPALAEIEARVEQEHLWAVGLVSYEAAPAFDPALTVRDAAPSASDRFPLLAFGLYPAPQILSQQDLTRLTAAASLPPLDWRPNLSADEFQAAIARIKHHIHAGDTYQVNYTFRLQAENVRDPWALWCQMIRAQPLGYGAFIHLPEWAVCSASPELFFSRKGNTLTSKPMKGTTARGLWAAGDRQQAEDLYHSDKNRAENVMIVDMVRNDLARVARLGSVQVSRLFALERYPTVWQMTSTVQAETSASLPAIFQALFPPASITGAPKARTMSLIAELETAPRRVYTGTIGYICPDPQASVQAYVQAHVQAQFNVAIRTVLVHRPTGQAEYGVGGGIVWDSTADSEFQECRTKAQVLTQVRPDFSLLESMLWTPEAGIAWGDRHLARLHASADYFGFTVAWDAVENAIQQRLATLPPQPHKLRLVVPPAQPPTVEAQAIAPLPSVYRVAIAQTPIDSGDPFLYHKTTHRPVYTQARQAHPEANDTLLWNERGELTETCIANLVLELDGEWVTPPVHCGLLPGIYRSFLLEQGKIKERIVQFADLSRCTRVLLINAVRTPWNATLDPDSLRRLK</sequence>
<dbReference type="EMBL" id="CP053540">
    <property type="protein sequence ID" value="WOB43825.1"/>
    <property type="molecule type" value="Genomic_DNA"/>
</dbReference>
<evidence type="ECO:0000259" key="1">
    <source>
        <dbReference type="Pfam" id="PF00425"/>
    </source>
</evidence>
<evidence type="ECO:0000313" key="2">
    <source>
        <dbReference type="EMBL" id="WOB43825.1"/>
    </source>
</evidence>
<dbReference type="PRINTS" id="PR00095">
    <property type="entry name" value="ANTSNTHASEI"/>
</dbReference>
<dbReference type="NCBIfam" id="TIGR00553">
    <property type="entry name" value="pabB"/>
    <property type="match status" value="1"/>
</dbReference>
<dbReference type="GO" id="GO:0009396">
    <property type="term" value="P:folic acid-containing compound biosynthetic process"/>
    <property type="evidence" value="ECO:0007669"/>
    <property type="project" value="InterPro"/>
</dbReference>
<gene>
    <name evidence="2" type="primary">pabB</name>
    <name evidence="2" type="ORF">HNI00_12155</name>
</gene>
<dbReference type="InterPro" id="IPR043131">
    <property type="entry name" value="BCAT-like_N"/>
</dbReference>
<dbReference type="AlphaFoldDB" id="A0AA97BA54"/>
<dbReference type="Gene3D" id="3.60.120.10">
    <property type="entry name" value="Anthranilate synthase"/>
    <property type="match status" value="1"/>
</dbReference>
<dbReference type="Pfam" id="PF01063">
    <property type="entry name" value="Aminotran_4"/>
    <property type="match status" value="1"/>
</dbReference>
<dbReference type="InterPro" id="IPR015890">
    <property type="entry name" value="Chorismate_C"/>
</dbReference>
<dbReference type="PANTHER" id="PTHR11236:SF50">
    <property type="entry name" value="AMINODEOXYCHORISMATE SYNTHASE COMPONENT 1"/>
    <property type="match status" value="1"/>
</dbReference>
<accession>A0AA97BA54</accession>
<reference evidence="2" key="1">
    <citation type="submission" date="2020-05" db="EMBL/GenBank/DDBJ databases">
        <authorList>
            <person name="Zhu T."/>
            <person name="Keshari N."/>
            <person name="Lu X."/>
        </authorList>
    </citation>
    <scope>NUCLEOTIDE SEQUENCE</scope>
    <source>
        <strain evidence="2">NK1-22</strain>
    </source>
</reference>
<dbReference type="InterPro" id="IPR005802">
    <property type="entry name" value="ADC_synth_comp_1"/>
</dbReference>